<evidence type="ECO:0000256" key="3">
    <source>
        <dbReference type="RuleBase" id="RU362026"/>
    </source>
</evidence>
<dbReference type="PRINTS" id="PR00508">
    <property type="entry name" value="S21N4MTFRASE"/>
</dbReference>
<dbReference type="AlphaFoldDB" id="A0A9E2KW82"/>
<keyword evidence="1" id="KW-0489">Methyltransferase</keyword>
<comment type="caution">
    <text evidence="5">The sequence shown here is derived from an EMBL/GenBank/DDBJ whole genome shotgun (WGS) entry which is preliminary data.</text>
</comment>
<evidence type="ECO:0000256" key="2">
    <source>
        <dbReference type="ARBA" id="ARBA00022679"/>
    </source>
</evidence>
<keyword evidence="2" id="KW-0808">Transferase</keyword>
<dbReference type="InterPro" id="IPR029063">
    <property type="entry name" value="SAM-dependent_MTases_sf"/>
</dbReference>
<proteinExistence type="inferred from homology"/>
<feature type="domain" description="DNA methylase N-4/N-6" evidence="4">
    <location>
        <begin position="14"/>
        <end position="147"/>
    </location>
</feature>
<dbReference type="GO" id="GO:0003677">
    <property type="term" value="F:DNA binding"/>
    <property type="evidence" value="ECO:0007669"/>
    <property type="project" value="InterPro"/>
</dbReference>
<accession>A0A9E2KW82</accession>
<dbReference type="GO" id="GO:0008170">
    <property type="term" value="F:N-methyltransferase activity"/>
    <property type="evidence" value="ECO:0007669"/>
    <property type="project" value="InterPro"/>
</dbReference>
<organism evidence="5 6">
    <name type="scientific">Candidatus Ureaplasma intestinipullorum</name>
    <dbReference type="NCBI Taxonomy" id="2838770"/>
    <lineage>
        <taxon>Bacteria</taxon>
        <taxon>Bacillati</taxon>
        <taxon>Mycoplasmatota</taxon>
        <taxon>Mycoplasmoidales</taxon>
        <taxon>Mycoplasmoidaceae</taxon>
        <taxon>Ureaplasma</taxon>
    </lineage>
</organism>
<sequence>IQPVTGNKRALYKLLGEFNENIKEVIIWNKVTGQPAMAKNVMNSVFEYIIVFAKDKNDSISRQFKESNFNRGTLNNVWNIKRKRSVSNEHSATFPEELVENIILNFTKKNEIILDPFSGTGTTGISCIKNNRRYIGIELLENYFNTSINRFKNIINITS</sequence>
<dbReference type="Gene3D" id="3.40.50.150">
    <property type="entry name" value="Vaccinia Virus protein VP39"/>
    <property type="match status" value="1"/>
</dbReference>
<name>A0A9E2KW82_9BACT</name>
<protein>
    <recommendedName>
        <fullName evidence="3">Methyltransferase</fullName>
        <ecNumber evidence="3">2.1.1.-</ecNumber>
    </recommendedName>
</protein>
<dbReference type="InterPro" id="IPR001091">
    <property type="entry name" value="RM_Methyltransferase"/>
</dbReference>
<dbReference type="GO" id="GO:0032259">
    <property type="term" value="P:methylation"/>
    <property type="evidence" value="ECO:0007669"/>
    <property type="project" value="UniProtKB-KW"/>
</dbReference>
<evidence type="ECO:0000259" key="4">
    <source>
        <dbReference type="Pfam" id="PF01555"/>
    </source>
</evidence>
<evidence type="ECO:0000313" key="5">
    <source>
        <dbReference type="EMBL" id="MBU3830813.1"/>
    </source>
</evidence>
<dbReference type="EMBL" id="JAHLFM010000022">
    <property type="protein sequence ID" value="MBU3830813.1"/>
    <property type="molecule type" value="Genomic_DNA"/>
</dbReference>
<evidence type="ECO:0000313" key="6">
    <source>
        <dbReference type="Proteomes" id="UP000824247"/>
    </source>
</evidence>
<dbReference type="EC" id="2.1.1.-" evidence="3"/>
<reference evidence="5" key="2">
    <citation type="submission" date="2021-04" db="EMBL/GenBank/DDBJ databases">
        <authorList>
            <person name="Gilroy R."/>
        </authorList>
    </citation>
    <scope>NUCLEOTIDE SEQUENCE</scope>
    <source>
        <strain evidence="5">A5-1222</strain>
    </source>
</reference>
<dbReference type="Proteomes" id="UP000824247">
    <property type="component" value="Unassembled WGS sequence"/>
</dbReference>
<evidence type="ECO:0000256" key="1">
    <source>
        <dbReference type="ARBA" id="ARBA00022603"/>
    </source>
</evidence>
<reference evidence="5" key="1">
    <citation type="journal article" date="2021" name="PeerJ">
        <title>Extensive microbial diversity within the chicken gut microbiome revealed by metagenomics and culture.</title>
        <authorList>
            <person name="Gilroy R."/>
            <person name="Ravi A."/>
            <person name="Getino M."/>
            <person name="Pursley I."/>
            <person name="Horton D.L."/>
            <person name="Alikhan N.F."/>
            <person name="Baker D."/>
            <person name="Gharbi K."/>
            <person name="Hall N."/>
            <person name="Watson M."/>
            <person name="Adriaenssens E.M."/>
            <person name="Foster-Nyarko E."/>
            <person name="Jarju S."/>
            <person name="Secka A."/>
            <person name="Antonio M."/>
            <person name="Oren A."/>
            <person name="Chaudhuri R.R."/>
            <person name="La Ragione R."/>
            <person name="Hildebrand F."/>
            <person name="Pallen M.J."/>
        </authorList>
    </citation>
    <scope>NUCLEOTIDE SEQUENCE</scope>
    <source>
        <strain evidence="5">A5-1222</strain>
    </source>
</reference>
<dbReference type="SUPFAM" id="SSF53335">
    <property type="entry name" value="S-adenosyl-L-methionine-dependent methyltransferases"/>
    <property type="match status" value="1"/>
</dbReference>
<feature type="non-terminal residue" evidence="5">
    <location>
        <position position="1"/>
    </location>
</feature>
<gene>
    <name evidence="5" type="ORF">H9897_01505</name>
</gene>
<dbReference type="InterPro" id="IPR002941">
    <property type="entry name" value="DNA_methylase_N4/N6"/>
</dbReference>
<dbReference type="Pfam" id="PF01555">
    <property type="entry name" value="N6_N4_Mtase"/>
    <property type="match status" value="1"/>
</dbReference>
<comment type="similarity">
    <text evidence="3">Belongs to the N(4)/N(6)-methyltransferase family.</text>
</comment>